<sequence length="89" mass="10280">MIEIFLAFIGSICPGVIYNVEKRNLMWVGYCGMLGWIAYRAFNEITGSLVLASFFGAVVVGIYSESVARLLKHLPQYFQYRELFLWCRE</sequence>
<dbReference type="PANTHER" id="PTHR34390:SF1">
    <property type="entry name" value="SUCCINATE TRANSPORTER SUBUNIT YJJB-RELATED"/>
    <property type="match status" value="1"/>
</dbReference>
<dbReference type="STRING" id="1294263.JCM21531_2348"/>
<keyword evidence="2" id="KW-1003">Cell membrane</keyword>
<comment type="caution">
    <text evidence="10">The sequence shown here is derived from an EMBL/GenBank/DDBJ whole genome shotgun (WGS) entry which is preliminary data.</text>
</comment>
<dbReference type="GO" id="GO:0005886">
    <property type="term" value="C:plasma membrane"/>
    <property type="evidence" value="ECO:0007669"/>
    <property type="project" value="UniProtKB-SubCell"/>
</dbReference>
<dbReference type="InterPro" id="IPR024528">
    <property type="entry name" value="ThrE_2"/>
</dbReference>
<comment type="similarity">
    <text evidence="7">Belongs to the ThrE exporter (TC 2.A.79) family.</text>
</comment>
<dbReference type="InterPro" id="IPR050539">
    <property type="entry name" value="ThrE_Dicarb/AminoAcid_Exp"/>
</dbReference>
<gene>
    <name evidence="10" type="ORF">JCM21531_2348</name>
</gene>
<keyword evidence="6 8" id="KW-0472">Membrane</keyword>
<proteinExistence type="inferred from homology"/>
<comment type="subcellular location">
    <subcellularLocation>
        <location evidence="1">Cell membrane</location>
        <topology evidence="1">Multi-pass membrane protein</topology>
    </subcellularLocation>
</comment>
<evidence type="ECO:0000256" key="8">
    <source>
        <dbReference type="SAM" id="Phobius"/>
    </source>
</evidence>
<organism evidence="10 11">
    <name type="scientific">Acetivibrio straminisolvens JCM 21531</name>
    <dbReference type="NCBI Taxonomy" id="1294263"/>
    <lineage>
        <taxon>Bacteria</taxon>
        <taxon>Bacillati</taxon>
        <taxon>Bacillota</taxon>
        <taxon>Clostridia</taxon>
        <taxon>Eubacteriales</taxon>
        <taxon>Oscillospiraceae</taxon>
        <taxon>Acetivibrio</taxon>
    </lineage>
</organism>
<evidence type="ECO:0000313" key="10">
    <source>
        <dbReference type="EMBL" id="GAE88866.1"/>
    </source>
</evidence>
<protein>
    <recommendedName>
        <fullName evidence="9">Threonine/Serine exporter ThrE domain-containing protein</fullName>
    </recommendedName>
</protein>
<reference evidence="10" key="1">
    <citation type="journal article" date="2014" name="Genome Announc.">
        <title>Draft Genome Sequence of Clostridium straminisolvens Strain JCM 21531T, Isolated from a Cellulose-Degrading Bacterial Community.</title>
        <authorList>
            <person name="Yuki M."/>
            <person name="Oshima K."/>
            <person name="Suda W."/>
            <person name="Sakamoto M."/>
            <person name="Kitamura K."/>
            <person name="Iida T."/>
            <person name="Hattori M."/>
            <person name="Ohkuma M."/>
        </authorList>
    </citation>
    <scope>NUCLEOTIDE SEQUENCE [LARGE SCALE GENOMIC DNA]</scope>
    <source>
        <strain evidence="10">JCM 21531</strain>
    </source>
</reference>
<evidence type="ECO:0000313" key="11">
    <source>
        <dbReference type="Proteomes" id="UP000019109"/>
    </source>
</evidence>
<keyword evidence="3" id="KW-0997">Cell inner membrane</keyword>
<feature type="domain" description="Threonine/Serine exporter ThrE" evidence="9">
    <location>
        <begin position="4"/>
        <end position="73"/>
    </location>
</feature>
<keyword evidence="4 8" id="KW-0812">Transmembrane</keyword>
<keyword evidence="11" id="KW-1185">Reference proteome</keyword>
<accession>W4V6P8</accession>
<evidence type="ECO:0000259" key="9">
    <source>
        <dbReference type="Pfam" id="PF12821"/>
    </source>
</evidence>
<feature type="transmembrane region" description="Helical" evidence="8">
    <location>
        <begin position="48"/>
        <end position="71"/>
    </location>
</feature>
<dbReference type="PANTHER" id="PTHR34390">
    <property type="entry name" value="UPF0442 PROTEIN YJJB-RELATED"/>
    <property type="match status" value="1"/>
</dbReference>
<evidence type="ECO:0000256" key="1">
    <source>
        <dbReference type="ARBA" id="ARBA00004651"/>
    </source>
</evidence>
<evidence type="ECO:0000256" key="3">
    <source>
        <dbReference type="ARBA" id="ARBA00022519"/>
    </source>
</evidence>
<evidence type="ECO:0000256" key="7">
    <source>
        <dbReference type="ARBA" id="ARBA00034125"/>
    </source>
</evidence>
<dbReference type="EMBL" id="BAVR01000026">
    <property type="protein sequence ID" value="GAE88866.1"/>
    <property type="molecule type" value="Genomic_DNA"/>
</dbReference>
<evidence type="ECO:0000256" key="5">
    <source>
        <dbReference type="ARBA" id="ARBA00022989"/>
    </source>
</evidence>
<name>W4V6P8_9FIRM</name>
<evidence type="ECO:0000256" key="6">
    <source>
        <dbReference type="ARBA" id="ARBA00023136"/>
    </source>
</evidence>
<evidence type="ECO:0000256" key="4">
    <source>
        <dbReference type="ARBA" id="ARBA00022692"/>
    </source>
</evidence>
<dbReference type="Proteomes" id="UP000019109">
    <property type="component" value="Unassembled WGS sequence"/>
</dbReference>
<dbReference type="GO" id="GO:0015744">
    <property type="term" value="P:succinate transport"/>
    <property type="evidence" value="ECO:0007669"/>
    <property type="project" value="TreeGrafter"/>
</dbReference>
<evidence type="ECO:0000256" key="2">
    <source>
        <dbReference type="ARBA" id="ARBA00022475"/>
    </source>
</evidence>
<keyword evidence="5 8" id="KW-1133">Transmembrane helix</keyword>
<dbReference type="AlphaFoldDB" id="W4V6P8"/>
<dbReference type="Pfam" id="PF12821">
    <property type="entry name" value="ThrE_2"/>
    <property type="match status" value="1"/>
</dbReference>